<evidence type="ECO:0000313" key="1">
    <source>
        <dbReference type="EMBL" id="SIM96790.1"/>
    </source>
</evidence>
<comment type="caution">
    <text evidence="1">The sequence shown here is derived from an EMBL/GenBank/DDBJ whole genome shotgun (WGS) entry which is preliminary data.</text>
</comment>
<evidence type="ECO:0008006" key="3">
    <source>
        <dbReference type="Google" id="ProtNLM"/>
    </source>
</evidence>
<dbReference type="Proteomes" id="UP000184831">
    <property type="component" value="Unassembled WGS sequence"/>
</dbReference>
<dbReference type="EMBL" id="FSQE01000004">
    <property type="protein sequence ID" value="SIM96790.1"/>
    <property type="molecule type" value="Genomic_DNA"/>
</dbReference>
<dbReference type="AlphaFoldDB" id="A0AB74FDK4"/>
<accession>A0AB74FDK4</accession>
<reference evidence="1 2" key="1">
    <citation type="submission" date="2016-11" db="EMBL/GenBank/DDBJ databases">
        <authorList>
            <consortium name="Pathogen Informatics"/>
        </authorList>
    </citation>
    <scope>NUCLEOTIDE SEQUENCE [LARGE SCALE GENOMIC DNA]</scope>
    <source>
        <strain evidence="1 2">696</strain>
    </source>
</reference>
<evidence type="ECO:0000313" key="2">
    <source>
        <dbReference type="Proteomes" id="UP000184831"/>
    </source>
</evidence>
<gene>
    <name evidence="1" type="ORF">SAMEA2152244_02818</name>
</gene>
<name>A0AB74FDK4_9MYCO</name>
<dbReference type="RefSeq" id="WP_228846125.1">
    <property type="nucleotide sequence ID" value="NZ_CP063324.1"/>
</dbReference>
<proteinExistence type="predicted"/>
<sequence>MSDSRDAVAHVAMYALLGKALKDQENRGRSYLVDSMEVGDAVVGRANGLPVGRAVKSVRTDAKVVDDKALLKWVKANHPDEVETVEQVRPAFLAQLKKAGELSDGDTPLIVLVEGNPYVTVKPTEHTEQVIRELLARGKFSLEGPAALDAAVIDVEVEQ</sequence>
<organism evidence="1 2">
    <name type="scientific">Mycobacteroides abscessus subsp. abscessus</name>
    <dbReference type="NCBI Taxonomy" id="1185650"/>
    <lineage>
        <taxon>Bacteria</taxon>
        <taxon>Bacillati</taxon>
        <taxon>Actinomycetota</taxon>
        <taxon>Actinomycetes</taxon>
        <taxon>Mycobacteriales</taxon>
        <taxon>Mycobacteriaceae</taxon>
        <taxon>Mycobacteroides</taxon>
        <taxon>Mycobacteroides abscessus</taxon>
    </lineage>
</organism>
<protein>
    <recommendedName>
        <fullName evidence="3">Terminase small subunit</fullName>
    </recommendedName>
</protein>